<evidence type="ECO:0000256" key="9">
    <source>
        <dbReference type="ARBA" id="ARBA00023242"/>
    </source>
</evidence>
<organism evidence="12 13">
    <name type="scientific">Cinara cedri</name>
    <dbReference type="NCBI Taxonomy" id="506608"/>
    <lineage>
        <taxon>Eukaryota</taxon>
        <taxon>Metazoa</taxon>
        <taxon>Ecdysozoa</taxon>
        <taxon>Arthropoda</taxon>
        <taxon>Hexapoda</taxon>
        <taxon>Insecta</taxon>
        <taxon>Pterygota</taxon>
        <taxon>Neoptera</taxon>
        <taxon>Paraneoptera</taxon>
        <taxon>Hemiptera</taxon>
        <taxon>Sternorrhyncha</taxon>
        <taxon>Aphidomorpha</taxon>
        <taxon>Aphidoidea</taxon>
        <taxon>Aphididae</taxon>
        <taxon>Lachninae</taxon>
        <taxon>Cinara</taxon>
    </lineage>
</organism>
<dbReference type="Gene3D" id="3.30.160.60">
    <property type="entry name" value="Classic Zinc Finger"/>
    <property type="match status" value="4"/>
</dbReference>
<evidence type="ECO:0000313" key="12">
    <source>
        <dbReference type="EMBL" id="VVC28712.1"/>
    </source>
</evidence>
<feature type="domain" description="C2H2-type" evidence="11">
    <location>
        <begin position="246"/>
        <end position="275"/>
    </location>
</feature>
<keyword evidence="7" id="KW-0238">DNA-binding</keyword>
<dbReference type="AlphaFoldDB" id="A0A5E4MBD0"/>
<dbReference type="InterPro" id="IPR013087">
    <property type="entry name" value="Znf_C2H2_type"/>
</dbReference>
<dbReference type="EMBL" id="CABPRJ010000483">
    <property type="protein sequence ID" value="VVC28712.1"/>
    <property type="molecule type" value="Genomic_DNA"/>
</dbReference>
<feature type="domain" description="C2H2-type" evidence="11">
    <location>
        <begin position="99"/>
        <end position="126"/>
    </location>
</feature>
<keyword evidence="9" id="KW-0539">Nucleus</keyword>
<keyword evidence="2" id="KW-0479">Metal-binding</keyword>
<name>A0A5E4MBD0_9HEMI</name>
<dbReference type="PROSITE" id="PS00028">
    <property type="entry name" value="ZINC_FINGER_C2H2_1"/>
    <property type="match status" value="2"/>
</dbReference>
<keyword evidence="4 10" id="KW-0863">Zinc-finger</keyword>
<evidence type="ECO:0000256" key="5">
    <source>
        <dbReference type="ARBA" id="ARBA00022833"/>
    </source>
</evidence>
<evidence type="ECO:0000256" key="6">
    <source>
        <dbReference type="ARBA" id="ARBA00023015"/>
    </source>
</evidence>
<evidence type="ECO:0000256" key="3">
    <source>
        <dbReference type="ARBA" id="ARBA00022737"/>
    </source>
</evidence>
<keyword evidence="3" id="KW-0677">Repeat</keyword>
<feature type="domain" description="C2H2-type" evidence="11">
    <location>
        <begin position="277"/>
        <end position="300"/>
    </location>
</feature>
<dbReference type="PROSITE" id="PS50157">
    <property type="entry name" value="ZINC_FINGER_C2H2_2"/>
    <property type="match status" value="8"/>
</dbReference>
<evidence type="ECO:0000259" key="11">
    <source>
        <dbReference type="PROSITE" id="PS50157"/>
    </source>
</evidence>
<dbReference type="InterPro" id="IPR036236">
    <property type="entry name" value="Znf_C2H2_sf"/>
</dbReference>
<evidence type="ECO:0000256" key="2">
    <source>
        <dbReference type="ARBA" id="ARBA00022723"/>
    </source>
</evidence>
<dbReference type="PANTHER" id="PTHR24379:SF127">
    <property type="entry name" value="BLOODY FINGERS-RELATED"/>
    <property type="match status" value="1"/>
</dbReference>
<evidence type="ECO:0000256" key="4">
    <source>
        <dbReference type="ARBA" id="ARBA00022771"/>
    </source>
</evidence>
<dbReference type="Pfam" id="PF00096">
    <property type="entry name" value="zf-C2H2"/>
    <property type="match status" value="5"/>
</dbReference>
<feature type="domain" description="C2H2-type" evidence="11">
    <location>
        <begin position="216"/>
        <end position="239"/>
    </location>
</feature>
<feature type="domain" description="C2H2-type" evidence="11">
    <location>
        <begin position="38"/>
        <end position="57"/>
    </location>
</feature>
<dbReference type="FunFam" id="3.30.160.60:FF:000646">
    <property type="entry name" value="Myeloid zinc finger 1"/>
    <property type="match status" value="1"/>
</dbReference>
<evidence type="ECO:0000256" key="8">
    <source>
        <dbReference type="ARBA" id="ARBA00023163"/>
    </source>
</evidence>
<dbReference type="FunFam" id="3.30.160.60:FF:000110">
    <property type="entry name" value="Zinc finger protein-like"/>
    <property type="match status" value="1"/>
</dbReference>
<feature type="domain" description="C2H2-type" evidence="11">
    <location>
        <begin position="186"/>
        <end position="214"/>
    </location>
</feature>
<dbReference type="SMART" id="SM00355">
    <property type="entry name" value="ZnF_C2H2"/>
    <property type="match status" value="8"/>
</dbReference>
<keyword evidence="6" id="KW-0805">Transcription regulation</keyword>
<gene>
    <name evidence="12" type="ORF">CINCED_3A011968</name>
</gene>
<dbReference type="SUPFAM" id="SSF57667">
    <property type="entry name" value="beta-beta-alpha zinc fingers"/>
    <property type="match status" value="3"/>
</dbReference>
<evidence type="ECO:0000256" key="1">
    <source>
        <dbReference type="ARBA" id="ARBA00004123"/>
    </source>
</evidence>
<feature type="domain" description="C2H2-type" evidence="11">
    <location>
        <begin position="128"/>
        <end position="148"/>
    </location>
</feature>
<dbReference type="GO" id="GO:0000977">
    <property type="term" value="F:RNA polymerase II transcription regulatory region sequence-specific DNA binding"/>
    <property type="evidence" value="ECO:0007669"/>
    <property type="project" value="TreeGrafter"/>
</dbReference>
<sequence>MDADYGDQFPCTKCNRMYKHRASLNSHLKLVCGVDPQFRCAECGRRFTWKQHLKRHMVNCRGFIIIIGVTYNLHTFLSVCSTLVDPLTTVVDLNGLFNFDCPKCEKQYKYRSNLVSHLKYECGASETYTCTKCGRSYDKRPSFAKHFKFCGVDFECEYCVISGRSVMAYWRSSNNKHDFVMIDDRYQCPNACGRTYKALHGVRQHLRYECGVKPKFSCSVCTKCFAYKNVLKIHMASVHNVSSLRYGCPNSHCSRSYKNKGSLSFHLKYECGKPPEYQCPICRKSFHQKSNLTKHLRLVHKLSPSSHGYPHSSSEDVWSEKL</sequence>
<dbReference type="GO" id="GO:0005634">
    <property type="term" value="C:nucleus"/>
    <property type="evidence" value="ECO:0007669"/>
    <property type="project" value="UniProtKB-SubCell"/>
</dbReference>
<keyword evidence="8" id="KW-0804">Transcription</keyword>
<evidence type="ECO:0000256" key="10">
    <source>
        <dbReference type="PROSITE-ProRule" id="PRU00042"/>
    </source>
</evidence>
<dbReference type="OrthoDB" id="10004641at2759"/>
<reference evidence="12 13" key="1">
    <citation type="submission" date="2019-08" db="EMBL/GenBank/DDBJ databases">
        <authorList>
            <person name="Alioto T."/>
            <person name="Alioto T."/>
            <person name="Gomez Garrido J."/>
        </authorList>
    </citation>
    <scope>NUCLEOTIDE SEQUENCE [LARGE SCALE GENOMIC DNA]</scope>
</reference>
<dbReference type="GO" id="GO:0000981">
    <property type="term" value="F:DNA-binding transcription factor activity, RNA polymerase II-specific"/>
    <property type="evidence" value="ECO:0007669"/>
    <property type="project" value="TreeGrafter"/>
</dbReference>
<dbReference type="PANTHER" id="PTHR24379">
    <property type="entry name" value="KRAB AND ZINC FINGER DOMAIN-CONTAINING"/>
    <property type="match status" value="1"/>
</dbReference>
<feature type="domain" description="C2H2-type" evidence="11">
    <location>
        <begin position="9"/>
        <end position="36"/>
    </location>
</feature>
<proteinExistence type="predicted"/>
<evidence type="ECO:0000256" key="7">
    <source>
        <dbReference type="ARBA" id="ARBA00023125"/>
    </source>
</evidence>
<evidence type="ECO:0000313" key="13">
    <source>
        <dbReference type="Proteomes" id="UP000325440"/>
    </source>
</evidence>
<protein>
    <submittedName>
        <fullName evidence="12">Zinc finger C2H2-type</fullName>
    </submittedName>
</protein>
<keyword evidence="13" id="KW-1185">Reference proteome</keyword>
<dbReference type="GO" id="GO:0008270">
    <property type="term" value="F:zinc ion binding"/>
    <property type="evidence" value="ECO:0007669"/>
    <property type="project" value="UniProtKB-KW"/>
</dbReference>
<keyword evidence="5" id="KW-0862">Zinc</keyword>
<dbReference type="Proteomes" id="UP000325440">
    <property type="component" value="Unassembled WGS sequence"/>
</dbReference>
<comment type="subcellular location">
    <subcellularLocation>
        <location evidence="1">Nucleus</location>
    </subcellularLocation>
</comment>
<accession>A0A5E4MBD0</accession>